<dbReference type="OrthoDB" id="7803779at2"/>
<evidence type="ECO:0000313" key="4">
    <source>
        <dbReference type="EMBL" id="SMX36505.1"/>
    </source>
</evidence>
<evidence type="ECO:0000256" key="1">
    <source>
        <dbReference type="SAM" id="Coils"/>
    </source>
</evidence>
<keyword evidence="3" id="KW-0472">Membrane</keyword>
<feature type="coiled-coil region" evidence="1">
    <location>
        <begin position="328"/>
        <end position="392"/>
    </location>
</feature>
<reference evidence="4 5" key="1">
    <citation type="submission" date="2017-05" db="EMBL/GenBank/DDBJ databases">
        <authorList>
            <person name="Song R."/>
            <person name="Chenine A.L."/>
            <person name="Ruprecht R.M."/>
        </authorList>
    </citation>
    <scope>NUCLEOTIDE SEQUENCE [LARGE SCALE GENOMIC DNA]</scope>
    <source>
        <strain evidence="4 5">CECT 8898</strain>
    </source>
</reference>
<feature type="compositionally biased region" description="Low complexity" evidence="2">
    <location>
        <begin position="108"/>
        <end position="123"/>
    </location>
</feature>
<evidence type="ECO:0000256" key="2">
    <source>
        <dbReference type="SAM" id="MobiDB-lite"/>
    </source>
</evidence>
<dbReference type="AlphaFoldDB" id="A0A238K0U3"/>
<sequence>MSKPVKTEAERIAAWKEQRAQLAAADEAERRERASRPAPAPQDTDKDAVTVTAPEGAADMAPVAPATDAPEQDAGPAEATAPAPETPAPDAPAASTPAPEAPAPESPAPTAAKIAPEAESTAPEPAPTPEVTRSPAELFLDSVRASAPNALAKDAPDASTGRMRLALVVVVLPMLLVAAYLALIATPLYEARSVIAITRTGDAGISVQAGLLGGEKPANLQDVFRADTFIKSRAVMDSLEEDLGLVSDLSGEAIDPLRRLRDIPFLSISKHDQFDRFVQSSVDVQSGLLTLYVRAQSPEKAVLVSEAVLRHAEAQVSRLGQALFDQRLSDAAAMRIAAEDQVKQAQDDLVTLQLRFQDVDPRQRVANIYARIRELEDEAYRTRNEIQKLQIAGVGSSRQTEQLEALVLSLEAQIGQQRAQLVSPDGGSATPLNNMLIDYERATLALDLARESVRTAIETEAETTREAALNRSHFQVVVPPGTADQPLYPRSFATLLVSLVLCLTIFAGILSLRNARY</sequence>
<organism evidence="4 5">
    <name type="scientific">Maliponia aquimaris</name>
    <dbReference type="NCBI Taxonomy" id="1673631"/>
    <lineage>
        <taxon>Bacteria</taxon>
        <taxon>Pseudomonadati</taxon>
        <taxon>Pseudomonadota</taxon>
        <taxon>Alphaproteobacteria</taxon>
        <taxon>Rhodobacterales</taxon>
        <taxon>Paracoccaceae</taxon>
        <taxon>Maliponia</taxon>
    </lineage>
</organism>
<dbReference type="GO" id="GO:0005886">
    <property type="term" value="C:plasma membrane"/>
    <property type="evidence" value="ECO:0007669"/>
    <property type="project" value="TreeGrafter"/>
</dbReference>
<dbReference type="GO" id="GO:0004713">
    <property type="term" value="F:protein tyrosine kinase activity"/>
    <property type="evidence" value="ECO:0007669"/>
    <property type="project" value="TreeGrafter"/>
</dbReference>
<keyword evidence="3" id="KW-0812">Transmembrane</keyword>
<dbReference type="PANTHER" id="PTHR32309:SF13">
    <property type="entry name" value="FERRIC ENTEROBACTIN TRANSPORT PROTEIN FEPE"/>
    <property type="match status" value="1"/>
</dbReference>
<dbReference type="Proteomes" id="UP000207598">
    <property type="component" value="Unassembled WGS sequence"/>
</dbReference>
<dbReference type="EMBL" id="FXYF01000002">
    <property type="protein sequence ID" value="SMX36505.1"/>
    <property type="molecule type" value="Genomic_DNA"/>
</dbReference>
<proteinExistence type="predicted"/>
<dbReference type="InterPro" id="IPR050445">
    <property type="entry name" value="Bact_polysacc_biosynth/exp"/>
</dbReference>
<accession>A0A238K0U3</accession>
<keyword evidence="3" id="KW-1133">Transmembrane helix</keyword>
<feature type="region of interest" description="Disordered" evidence="2">
    <location>
        <begin position="1"/>
        <end position="132"/>
    </location>
</feature>
<keyword evidence="1" id="KW-0175">Coiled coil</keyword>
<protein>
    <submittedName>
        <fullName evidence="4">Chain length determinant protein</fullName>
    </submittedName>
</protein>
<feature type="compositionally biased region" description="Basic and acidic residues" evidence="2">
    <location>
        <begin position="1"/>
        <end position="19"/>
    </location>
</feature>
<dbReference type="RefSeq" id="WP_094019756.1">
    <property type="nucleotide sequence ID" value="NZ_FXYF01000002.1"/>
</dbReference>
<evidence type="ECO:0000256" key="3">
    <source>
        <dbReference type="SAM" id="Phobius"/>
    </source>
</evidence>
<gene>
    <name evidence="4" type="ORF">MAA8898_00891</name>
</gene>
<evidence type="ECO:0000313" key="5">
    <source>
        <dbReference type="Proteomes" id="UP000207598"/>
    </source>
</evidence>
<keyword evidence="5" id="KW-1185">Reference proteome</keyword>
<feature type="transmembrane region" description="Helical" evidence="3">
    <location>
        <begin position="492"/>
        <end position="512"/>
    </location>
</feature>
<feature type="transmembrane region" description="Helical" evidence="3">
    <location>
        <begin position="165"/>
        <end position="189"/>
    </location>
</feature>
<dbReference type="PANTHER" id="PTHR32309">
    <property type="entry name" value="TYROSINE-PROTEIN KINASE"/>
    <property type="match status" value="1"/>
</dbReference>
<name>A0A238K0U3_9RHOB</name>